<reference evidence="11" key="2">
    <citation type="journal article" date="2018" name="BMC Genomics">
        <title>Whole genome sequencing and function prediction of 133 gut anaerobes isolated from chicken caecum in pure cultures.</title>
        <authorList>
            <person name="Medvecky M."/>
            <person name="Cejkova D."/>
            <person name="Polansky O."/>
            <person name="Karasova D."/>
            <person name="Kubasova T."/>
            <person name="Cizek A."/>
            <person name="Rychlik I."/>
        </authorList>
    </citation>
    <scope>NUCLEOTIDE SEQUENCE</scope>
    <source>
        <strain evidence="11">An109</strain>
    </source>
</reference>
<evidence type="ECO:0000256" key="1">
    <source>
        <dbReference type="ARBA" id="ARBA00001936"/>
    </source>
</evidence>
<reference evidence="12" key="1">
    <citation type="submission" date="2017-04" db="EMBL/GenBank/DDBJ databases">
        <title>Function of individual gut microbiota members based on whole genome sequencing of pure cultures obtained from chicken caecum.</title>
        <authorList>
            <person name="Medvecky M."/>
            <person name="Cejkova D."/>
            <person name="Polansky O."/>
            <person name="Karasova D."/>
            <person name="Kubasova T."/>
            <person name="Cizek A."/>
            <person name="Rychlik I."/>
        </authorList>
    </citation>
    <scope>NUCLEOTIDE SEQUENCE [LARGE SCALE GENOMIC DNA]</scope>
    <source>
        <strain evidence="12">An109</strain>
    </source>
</reference>
<dbReference type="GO" id="GO:0046872">
    <property type="term" value="F:metal ion binding"/>
    <property type="evidence" value="ECO:0007669"/>
    <property type="project" value="UniProtKB-KW"/>
</dbReference>
<dbReference type="EMBL" id="NFLW01000025">
    <property type="protein sequence ID" value="OUQ66826.1"/>
    <property type="molecule type" value="Genomic_DNA"/>
</dbReference>
<dbReference type="EMBL" id="JAIWYE010000012">
    <property type="protein sequence ID" value="MCA4703038.1"/>
    <property type="molecule type" value="Genomic_DNA"/>
</dbReference>
<organism evidence="11 12">
    <name type="scientific">Bacteroides xylanisolvens</name>
    <dbReference type="NCBI Taxonomy" id="371601"/>
    <lineage>
        <taxon>Bacteria</taxon>
        <taxon>Pseudomonadati</taxon>
        <taxon>Bacteroidota</taxon>
        <taxon>Bacteroidia</taxon>
        <taxon>Bacteroidales</taxon>
        <taxon>Bacteroidaceae</taxon>
        <taxon>Bacteroides</taxon>
    </lineage>
</organism>
<accession>A0A1Y4VC66</accession>
<keyword evidence="4" id="KW-0479">Metal-binding</keyword>
<dbReference type="PANTHER" id="PTHR15822">
    <property type="entry name" value="TRAF AND TNF RECEPTOR-ASSOCIATED PROTEIN"/>
    <property type="match status" value="1"/>
</dbReference>
<evidence type="ECO:0000256" key="8">
    <source>
        <dbReference type="ARBA" id="ARBA00023204"/>
    </source>
</evidence>
<name>A0A1Y4VC66_9BACE</name>
<proteinExistence type="predicted"/>
<dbReference type="AlphaFoldDB" id="A0A1Y4VC66"/>
<keyword evidence="3" id="KW-0540">Nuclease</keyword>
<dbReference type="RefSeq" id="WP_008025176.1">
    <property type="nucleotide sequence ID" value="NZ_JAIWWH010000018.1"/>
</dbReference>
<evidence type="ECO:0000256" key="2">
    <source>
        <dbReference type="ARBA" id="ARBA00001946"/>
    </source>
</evidence>
<evidence type="ECO:0000313" key="11">
    <source>
        <dbReference type="EMBL" id="OUQ66826.1"/>
    </source>
</evidence>
<evidence type="ECO:0000313" key="12">
    <source>
        <dbReference type="Proteomes" id="UP000196036"/>
    </source>
</evidence>
<dbReference type="InterPro" id="IPR005135">
    <property type="entry name" value="Endo/exonuclease/phosphatase"/>
</dbReference>
<dbReference type="Proteomes" id="UP001198461">
    <property type="component" value="Unassembled WGS sequence"/>
</dbReference>
<dbReference type="GO" id="GO:0070260">
    <property type="term" value="F:5'-tyrosyl-DNA phosphodiesterase activity"/>
    <property type="evidence" value="ECO:0007669"/>
    <property type="project" value="TreeGrafter"/>
</dbReference>
<keyword evidence="8" id="KW-0234">DNA repair</keyword>
<dbReference type="SUPFAM" id="SSF56219">
    <property type="entry name" value="DNase I-like"/>
    <property type="match status" value="1"/>
</dbReference>
<sequence length="312" mass="35220">MMKLNKILLLVIIGFIALGGCSNSEPDYSKFYQEPGSTQEKPDEPDSPGLADSKIKIMSFNIRYYNSDDTEDKAWNVRKAAFVPMVEEQKPTIIGTQEIRKTQFNWLKNNWTDYAYIDGNSTKIVETSGAPHNVNEVFYLKSILEIVNKGFFCLSDTPDKVGVGWSGSPRVAEWVIFRIKATGKKIFFLNTHLSLKTDGDYDCRSKEIALIKQKVEEFNTDNLPVAITGDMNAKLEDGLFETWLTFLSDSRKNAVVSDDIASYTGFGKSAQYPDHIFVSGFNIECFSTINKVYNGVTYISDHYPIMATLSFE</sequence>
<evidence type="ECO:0000259" key="9">
    <source>
        <dbReference type="Pfam" id="PF03372"/>
    </source>
</evidence>
<dbReference type="GO" id="GO:0005737">
    <property type="term" value="C:cytoplasm"/>
    <property type="evidence" value="ECO:0007669"/>
    <property type="project" value="TreeGrafter"/>
</dbReference>
<evidence type="ECO:0000256" key="4">
    <source>
        <dbReference type="ARBA" id="ARBA00022723"/>
    </source>
</evidence>
<keyword evidence="6" id="KW-0378">Hydrolase</keyword>
<comment type="caution">
    <text evidence="11">The sequence shown here is derived from an EMBL/GenBank/DDBJ whole genome shotgun (WGS) entry which is preliminary data.</text>
</comment>
<comment type="cofactor">
    <cofactor evidence="2">
        <name>Mg(2+)</name>
        <dbReference type="ChEBI" id="CHEBI:18420"/>
    </cofactor>
</comment>
<dbReference type="PROSITE" id="PS51257">
    <property type="entry name" value="PROKAR_LIPOPROTEIN"/>
    <property type="match status" value="1"/>
</dbReference>
<dbReference type="Pfam" id="PF03372">
    <property type="entry name" value="Exo_endo_phos"/>
    <property type="match status" value="1"/>
</dbReference>
<dbReference type="Proteomes" id="UP000196036">
    <property type="component" value="Unassembled WGS sequence"/>
</dbReference>
<dbReference type="GO" id="GO:0006302">
    <property type="term" value="P:double-strand break repair"/>
    <property type="evidence" value="ECO:0007669"/>
    <property type="project" value="TreeGrafter"/>
</dbReference>
<dbReference type="GO" id="GO:0004519">
    <property type="term" value="F:endonuclease activity"/>
    <property type="evidence" value="ECO:0007669"/>
    <property type="project" value="UniProtKB-KW"/>
</dbReference>
<keyword evidence="10" id="KW-0255">Endonuclease</keyword>
<dbReference type="InterPro" id="IPR036691">
    <property type="entry name" value="Endo/exonu/phosph_ase_sf"/>
</dbReference>
<dbReference type="InterPro" id="IPR051547">
    <property type="entry name" value="TDP2-like"/>
</dbReference>
<dbReference type="PANTHER" id="PTHR15822:SF4">
    <property type="entry name" value="TYROSYL-DNA PHOSPHODIESTERASE 2"/>
    <property type="match status" value="1"/>
</dbReference>
<evidence type="ECO:0000256" key="7">
    <source>
        <dbReference type="ARBA" id="ARBA00022842"/>
    </source>
</evidence>
<protein>
    <submittedName>
        <fullName evidence="10">Endonuclease/exonuclease/phosphatase family protein</fullName>
    </submittedName>
</protein>
<evidence type="ECO:0000256" key="6">
    <source>
        <dbReference type="ARBA" id="ARBA00022801"/>
    </source>
</evidence>
<dbReference type="GO" id="GO:0003697">
    <property type="term" value="F:single-stranded DNA binding"/>
    <property type="evidence" value="ECO:0007669"/>
    <property type="project" value="TreeGrafter"/>
</dbReference>
<dbReference type="Gene3D" id="3.60.10.10">
    <property type="entry name" value="Endonuclease/exonuclease/phosphatase"/>
    <property type="match status" value="1"/>
</dbReference>
<feature type="domain" description="Endonuclease/exonuclease/phosphatase" evidence="9">
    <location>
        <begin position="58"/>
        <end position="302"/>
    </location>
</feature>
<evidence type="ECO:0000313" key="10">
    <source>
        <dbReference type="EMBL" id="MCA4703038.1"/>
    </source>
</evidence>
<evidence type="ECO:0000256" key="3">
    <source>
        <dbReference type="ARBA" id="ARBA00022722"/>
    </source>
</evidence>
<comment type="cofactor">
    <cofactor evidence="1">
        <name>Mn(2+)</name>
        <dbReference type="ChEBI" id="CHEBI:29035"/>
    </cofactor>
</comment>
<gene>
    <name evidence="11" type="ORF">B5E52_13200</name>
    <name evidence="10" type="ORF">LD004_05345</name>
</gene>
<reference evidence="10" key="3">
    <citation type="submission" date="2023-08" db="EMBL/GenBank/DDBJ databases">
        <title>Mucin Metabolism Genes Underlie the Key Renovations of Bacteroides xylanisolvens Genomes in Captive Great Apes.</title>
        <authorList>
            <person name="Nishida A.H."/>
        </authorList>
    </citation>
    <scope>NUCLEOTIDE SEQUENCE</scope>
    <source>
        <strain evidence="10">P13.H9</strain>
    </source>
</reference>
<keyword evidence="5" id="KW-0227">DNA damage</keyword>
<keyword evidence="7" id="KW-0460">Magnesium</keyword>
<evidence type="ECO:0000256" key="5">
    <source>
        <dbReference type="ARBA" id="ARBA00022763"/>
    </source>
</evidence>